<dbReference type="GO" id="GO:0008168">
    <property type="term" value="F:methyltransferase activity"/>
    <property type="evidence" value="ECO:0007669"/>
    <property type="project" value="TreeGrafter"/>
</dbReference>
<dbReference type="PANTHER" id="PTHR43591:SF105">
    <property type="entry name" value="METHYLTRANSFERASE DOMAIN-CONTAINING PROTEIN-RELATED"/>
    <property type="match status" value="1"/>
</dbReference>
<organism evidence="2 3">
    <name type="scientific">Imshaugia aleurites</name>
    <dbReference type="NCBI Taxonomy" id="172621"/>
    <lineage>
        <taxon>Eukaryota</taxon>
        <taxon>Fungi</taxon>
        <taxon>Dikarya</taxon>
        <taxon>Ascomycota</taxon>
        <taxon>Pezizomycotina</taxon>
        <taxon>Lecanoromycetes</taxon>
        <taxon>OSLEUM clade</taxon>
        <taxon>Lecanoromycetidae</taxon>
        <taxon>Lecanorales</taxon>
        <taxon>Lecanorineae</taxon>
        <taxon>Parmeliaceae</taxon>
        <taxon>Imshaugia</taxon>
    </lineage>
</organism>
<dbReference type="AlphaFoldDB" id="A0A8H3IPI4"/>
<dbReference type="InterPro" id="IPR029063">
    <property type="entry name" value="SAM-dependent_MTases_sf"/>
</dbReference>
<protein>
    <recommendedName>
        <fullName evidence="4">S-adenosyl-L-methionine-dependent methyltransferase</fullName>
    </recommendedName>
</protein>
<proteinExistence type="predicted"/>
<dbReference type="Pfam" id="PF13489">
    <property type="entry name" value="Methyltransf_23"/>
    <property type="match status" value="1"/>
</dbReference>
<gene>
    <name evidence="2" type="ORF">IMSHALPRED_005113</name>
</gene>
<name>A0A8H3IPI4_9LECA</name>
<accession>A0A8H3IPI4</accession>
<evidence type="ECO:0000256" key="1">
    <source>
        <dbReference type="SAM" id="MobiDB-lite"/>
    </source>
</evidence>
<dbReference type="PANTHER" id="PTHR43591">
    <property type="entry name" value="METHYLTRANSFERASE"/>
    <property type="match status" value="1"/>
</dbReference>
<sequence length="289" mass="33106">MSSTITQPKKAPKNSYQIPPNASEHQRLNRQHELIQEIMLGKVFHSPITHPTQILDVGCGTGAVTYYLGSTFPRAEVYGIDLATILPKPNKPENVTFVQADYHDLLGSEEPHIAPGTMDFVFSRLLISGMTTWPSYIRTCHALLKPNGWLEIQETEFPYYDDSGIVSEEWKWCQAYQAGAKAKGLDLSCAVKAADWMREAGFVDVRTKWYYWPHGEWMADRGHEEYRNLGNFLKREQPRLYQAILSNLVSGMGYSDEEVRALQRDVMETLEVEEGRHKNYWVTFGRKPS</sequence>
<dbReference type="EMBL" id="CAJPDT010000027">
    <property type="protein sequence ID" value="CAF9921219.1"/>
    <property type="molecule type" value="Genomic_DNA"/>
</dbReference>
<keyword evidence="3" id="KW-1185">Reference proteome</keyword>
<reference evidence="2" key="1">
    <citation type="submission" date="2021-03" db="EMBL/GenBank/DDBJ databases">
        <authorList>
            <person name="Tagirdzhanova G."/>
        </authorList>
    </citation>
    <scope>NUCLEOTIDE SEQUENCE</scope>
</reference>
<feature type="region of interest" description="Disordered" evidence="1">
    <location>
        <begin position="1"/>
        <end position="22"/>
    </location>
</feature>
<evidence type="ECO:0000313" key="2">
    <source>
        <dbReference type="EMBL" id="CAF9921219.1"/>
    </source>
</evidence>
<evidence type="ECO:0000313" key="3">
    <source>
        <dbReference type="Proteomes" id="UP000664534"/>
    </source>
</evidence>
<evidence type="ECO:0008006" key="4">
    <source>
        <dbReference type="Google" id="ProtNLM"/>
    </source>
</evidence>
<dbReference type="OrthoDB" id="10017101at2759"/>
<dbReference type="CDD" id="cd02440">
    <property type="entry name" value="AdoMet_MTases"/>
    <property type="match status" value="1"/>
</dbReference>
<dbReference type="Gene3D" id="3.40.50.150">
    <property type="entry name" value="Vaccinia Virus protein VP39"/>
    <property type="match status" value="1"/>
</dbReference>
<dbReference type="SUPFAM" id="SSF53335">
    <property type="entry name" value="S-adenosyl-L-methionine-dependent methyltransferases"/>
    <property type="match status" value="1"/>
</dbReference>
<dbReference type="Proteomes" id="UP000664534">
    <property type="component" value="Unassembled WGS sequence"/>
</dbReference>
<comment type="caution">
    <text evidence="2">The sequence shown here is derived from an EMBL/GenBank/DDBJ whole genome shotgun (WGS) entry which is preliminary data.</text>
</comment>